<proteinExistence type="predicted"/>
<dbReference type="AlphaFoldDB" id="A0A1X7UUK0"/>
<name>A0A1X7UUK0_AMPQE</name>
<accession>A0A1X7UUK0</accession>
<sequence>LTTPSLCLSDFFAFQQNHRLGSVRNGNGPGFVSHFYTLVQFDHTFSLPLGLSASQDRQHK</sequence>
<dbReference type="EnsemblMetazoa" id="Aqu2.1.31458_001">
    <property type="protein sequence ID" value="Aqu2.1.31458_001"/>
    <property type="gene ID" value="Aqu2.1.31458"/>
</dbReference>
<evidence type="ECO:0000313" key="1">
    <source>
        <dbReference type="EnsemblMetazoa" id="Aqu2.1.31458_001"/>
    </source>
</evidence>
<protein>
    <submittedName>
        <fullName evidence="1">Uncharacterized protein</fullName>
    </submittedName>
</protein>
<dbReference type="InParanoid" id="A0A1X7UUK0"/>
<reference evidence="1" key="1">
    <citation type="submission" date="2017-05" db="UniProtKB">
        <authorList>
            <consortium name="EnsemblMetazoa"/>
        </authorList>
    </citation>
    <scope>IDENTIFICATION</scope>
</reference>
<organism evidence="1">
    <name type="scientific">Amphimedon queenslandica</name>
    <name type="common">Sponge</name>
    <dbReference type="NCBI Taxonomy" id="400682"/>
    <lineage>
        <taxon>Eukaryota</taxon>
        <taxon>Metazoa</taxon>
        <taxon>Porifera</taxon>
        <taxon>Demospongiae</taxon>
        <taxon>Heteroscleromorpha</taxon>
        <taxon>Haplosclerida</taxon>
        <taxon>Niphatidae</taxon>
        <taxon>Amphimedon</taxon>
    </lineage>
</organism>